<sequence>MNEMHREEDCGKFLKVTPNLFTPGRLHLFDSLDLYTSLIKCSKSIEQGERLHNLSWRIVNKALLKDNDINKSKKRDGLKNLYYVLNPIANKRPLGQSQSQTSENSTPEVRSSSGGAKPAALRMEPLSKKEVNGTNSRLNLSGKDSLFANVKQHKSTSALSHIQRSKKEEPQVIVRGFDPNTVITSRKGREETAGKRSGERAKNTFYIEATPPPETDRNSTSTLASRKALPSRQESLFGKPKTSEAAAPSSRRNSLFFSSEEEDDEDSDWDEDSPFYDEEEEAYDHDDDEEDQYYRKQWDKLLFAKNTSSKSSSNATPNSASSNDPIKRSLLSGLFLNEQVNGNNRTATASPATPAITTTNGTASTPYRVGGGKRPVFGTSNINAVGSVTPPDKRLPEAFYHETTRSNRGSFSSIVSEQTRERYTGESNAPPAAQTILPTALSTHMFLPNNVHQQRLAMAAAAGSQPRFSSAYGPTRKTTRRESIDIPKNKNNSFIKTRMEISKEEDLVRAYSRRNL</sequence>
<feature type="region of interest" description="Disordered" evidence="1">
    <location>
        <begin position="307"/>
        <end position="326"/>
    </location>
</feature>
<dbReference type="OrthoDB" id="5054775at2759"/>
<evidence type="ECO:0000259" key="2">
    <source>
        <dbReference type="Pfam" id="PF08550"/>
    </source>
</evidence>
<feature type="region of interest" description="Disordered" evidence="1">
    <location>
        <begin position="92"/>
        <end position="141"/>
    </location>
</feature>
<organism evidence="3 4">
    <name type="scientific">Torulaspora globosa</name>
    <dbReference type="NCBI Taxonomy" id="48254"/>
    <lineage>
        <taxon>Eukaryota</taxon>
        <taxon>Fungi</taxon>
        <taxon>Dikarya</taxon>
        <taxon>Ascomycota</taxon>
        <taxon>Saccharomycotina</taxon>
        <taxon>Saccharomycetes</taxon>
        <taxon>Saccharomycetales</taxon>
        <taxon>Saccharomycetaceae</taxon>
        <taxon>Torulaspora</taxon>
    </lineage>
</organism>
<protein>
    <recommendedName>
        <fullName evidence="2">Nitrogen regulatory protein areA GATA-like domain-containing protein</fullName>
    </recommendedName>
</protein>
<keyword evidence="4" id="KW-1185">Reference proteome</keyword>
<evidence type="ECO:0000256" key="1">
    <source>
        <dbReference type="SAM" id="MobiDB-lite"/>
    </source>
</evidence>
<feature type="compositionally biased region" description="Acidic residues" evidence="1">
    <location>
        <begin position="259"/>
        <end position="291"/>
    </location>
</feature>
<feature type="domain" description="Nitrogen regulatory protein areA GATA-like" evidence="2">
    <location>
        <begin position="34"/>
        <end position="61"/>
    </location>
</feature>
<evidence type="ECO:0000313" key="4">
    <source>
        <dbReference type="Proteomes" id="UP000510647"/>
    </source>
</evidence>
<dbReference type="InterPro" id="IPR053043">
    <property type="entry name" value="Ras-cAMP_regulatory"/>
</dbReference>
<feature type="compositionally biased region" description="Low complexity" evidence="1">
    <location>
        <begin position="307"/>
        <end position="323"/>
    </location>
</feature>
<dbReference type="GO" id="GO:0000122">
    <property type="term" value="P:negative regulation of transcription by RNA polymerase II"/>
    <property type="evidence" value="ECO:0007669"/>
    <property type="project" value="TreeGrafter"/>
</dbReference>
<dbReference type="PANTHER" id="PTHR28014:SF1">
    <property type="entry name" value="NEGATIVE REGULATOR OF RAS-CAMP PATHWAY"/>
    <property type="match status" value="1"/>
</dbReference>
<dbReference type="Proteomes" id="UP000510647">
    <property type="component" value="Chromosome 2"/>
</dbReference>
<dbReference type="AlphaFoldDB" id="A0A7H9HNW2"/>
<feature type="region of interest" description="Disordered" evidence="1">
    <location>
        <begin position="155"/>
        <end position="291"/>
    </location>
</feature>
<feature type="compositionally biased region" description="Low complexity" evidence="1">
    <location>
        <begin position="346"/>
        <end position="359"/>
    </location>
</feature>
<name>A0A7H9HNW2_9SACH</name>
<dbReference type="InterPro" id="IPR013860">
    <property type="entry name" value="AreA_GATA"/>
</dbReference>
<reference evidence="3 4" key="1">
    <citation type="submission" date="2020-06" db="EMBL/GenBank/DDBJ databases">
        <title>The yeast mating-type switching endonuclease HO is a domesticated member of an unorthodox homing genetic element family.</title>
        <authorList>
            <person name="Coughlan A.Y."/>
            <person name="Lombardi L."/>
            <person name="Braun-Galleani S."/>
            <person name="Martos A.R."/>
            <person name="Galeote V."/>
            <person name="Bigey F."/>
            <person name="Dequin S."/>
            <person name="Byrne K.P."/>
            <person name="Wolfe K.H."/>
        </authorList>
    </citation>
    <scope>NUCLEOTIDE SEQUENCE [LARGE SCALE GENOMIC DNA]</scope>
    <source>
        <strain evidence="3 4">CBS2947</strain>
    </source>
</reference>
<dbReference type="GO" id="GO:0005737">
    <property type="term" value="C:cytoplasm"/>
    <property type="evidence" value="ECO:0007669"/>
    <property type="project" value="TreeGrafter"/>
</dbReference>
<dbReference type="GO" id="GO:0006808">
    <property type="term" value="P:regulation of nitrogen utilization"/>
    <property type="evidence" value="ECO:0007669"/>
    <property type="project" value="TreeGrafter"/>
</dbReference>
<gene>
    <name evidence="3" type="ORF">HG537_0B02760</name>
</gene>
<feature type="region of interest" description="Disordered" evidence="1">
    <location>
        <begin position="344"/>
        <end position="369"/>
    </location>
</feature>
<dbReference type="Pfam" id="PF08550">
    <property type="entry name" value="GATA_AreA"/>
    <property type="match status" value="1"/>
</dbReference>
<dbReference type="PANTHER" id="PTHR28014">
    <property type="entry name" value="NEGATIVE REGULATOR OF RAS-CAMP PATHWAY"/>
    <property type="match status" value="1"/>
</dbReference>
<evidence type="ECO:0000313" key="3">
    <source>
        <dbReference type="EMBL" id="QLQ78929.1"/>
    </source>
</evidence>
<accession>A0A7H9HNW2</accession>
<proteinExistence type="predicted"/>
<feature type="compositionally biased region" description="Basic and acidic residues" evidence="1">
    <location>
        <begin position="187"/>
        <end position="202"/>
    </location>
</feature>
<dbReference type="GO" id="GO:0031930">
    <property type="term" value="P:mitochondria-nucleus signaling pathway"/>
    <property type="evidence" value="ECO:0007669"/>
    <property type="project" value="TreeGrafter"/>
</dbReference>
<dbReference type="EMBL" id="CP059268">
    <property type="protein sequence ID" value="QLQ78929.1"/>
    <property type="molecule type" value="Genomic_DNA"/>
</dbReference>
<feature type="compositionally biased region" description="Polar residues" evidence="1">
    <location>
        <begin position="95"/>
        <end position="114"/>
    </location>
</feature>